<protein>
    <recommendedName>
        <fullName evidence="4">Transposase IS111A/IS1328/IS1533 N-terminal domain-containing protein</fullName>
    </recommendedName>
</protein>
<comment type="caution">
    <text evidence="2">The sequence shown here is derived from an EMBL/GenBank/DDBJ whole genome shotgun (WGS) entry which is preliminary data.</text>
</comment>
<accession>A0ABR7SYP4</accession>
<organism evidence="2 3">
    <name type="scientific">Streptomyces polyasparticus</name>
    <dbReference type="NCBI Taxonomy" id="2767826"/>
    <lineage>
        <taxon>Bacteria</taxon>
        <taxon>Bacillati</taxon>
        <taxon>Actinomycetota</taxon>
        <taxon>Actinomycetes</taxon>
        <taxon>Kitasatosporales</taxon>
        <taxon>Streptomycetaceae</taxon>
        <taxon>Streptomyces</taxon>
    </lineage>
</organism>
<dbReference type="Proteomes" id="UP000642284">
    <property type="component" value="Unassembled WGS sequence"/>
</dbReference>
<keyword evidence="3" id="KW-1185">Reference proteome</keyword>
<name>A0ABR7SYP4_9ACTN</name>
<evidence type="ECO:0000313" key="2">
    <source>
        <dbReference type="EMBL" id="MBC9719681.1"/>
    </source>
</evidence>
<dbReference type="RefSeq" id="WP_187820078.1">
    <property type="nucleotide sequence ID" value="NZ_JACTVJ010000063.1"/>
</dbReference>
<reference evidence="2 3" key="1">
    <citation type="submission" date="2020-08" db="EMBL/GenBank/DDBJ databases">
        <title>Genemic of Streptomyces polyaspartic.</title>
        <authorList>
            <person name="Liu W."/>
        </authorList>
    </citation>
    <scope>NUCLEOTIDE SEQUENCE [LARGE SCALE GENOMIC DNA]</scope>
    <source>
        <strain evidence="2 3">TRM66268-LWL</strain>
    </source>
</reference>
<feature type="region of interest" description="Disordered" evidence="1">
    <location>
        <begin position="79"/>
        <end position="100"/>
    </location>
</feature>
<evidence type="ECO:0000256" key="1">
    <source>
        <dbReference type="SAM" id="MobiDB-lite"/>
    </source>
</evidence>
<evidence type="ECO:0008006" key="4">
    <source>
        <dbReference type="Google" id="ProtNLM"/>
    </source>
</evidence>
<sequence>MDRTTDYDGRQIVGLDLHRHRSVLVRTTESGERLGRARFDNTPAALTEEISKAGANPRVVVQATYGWYWAADALAAAGAEVHHQHASPRRGLNQSCPEAA</sequence>
<dbReference type="EMBL" id="JACTVJ010000063">
    <property type="protein sequence ID" value="MBC9719681.1"/>
    <property type="molecule type" value="Genomic_DNA"/>
</dbReference>
<gene>
    <name evidence="2" type="ORF">H9Y04_45220</name>
</gene>
<evidence type="ECO:0000313" key="3">
    <source>
        <dbReference type="Proteomes" id="UP000642284"/>
    </source>
</evidence>
<proteinExistence type="predicted"/>